<dbReference type="EMBL" id="CCMZ01000045">
    <property type="protein sequence ID" value="CDX25107.1"/>
    <property type="molecule type" value="Genomic_DNA"/>
</dbReference>
<protein>
    <recommendedName>
        <fullName evidence="3">Antitoxin SocA-like Panacea domain-containing protein</fullName>
    </recommendedName>
</protein>
<evidence type="ECO:0000313" key="1">
    <source>
        <dbReference type="EMBL" id="CDX25107.1"/>
    </source>
</evidence>
<sequence length="117" mass="13521">MIFRRQLEEEGAIKVTKVDIGGGREQIRTVALRDAITDHFSADELQLVDDVIEELWNQNAAEVSNASHDIRWKVLELKDDIPYEFAYLSNEDITSQDIVRTHELAAEHGWLERYGRP</sequence>
<organism evidence="1 2">
    <name type="scientific">Mesorhizobium plurifarium</name>
    <dbReference type="NCBI Taxonomy" id="69974"/>
    <lineage>
        <taxon>Bacteria</taxon>
        <taxon>Pseudomonadati</taxon>
        <taxon>Pseudomonadota</taxon>
        <taxon>Alphaproteobacteria</taxon>
        <taxon>Hyphomicrobiales</taxon>
        <taxon>Phyllobacteriaceae</taxon>
        <taxon>Mesorhizobium</taxon>
    </lineage>
</organism>
<evidence type="ECO:0008006" key="3">
    <source>
        <dbReference type="Google" id="ProtNLM"/>
    </source>
</evidence>
<gene>
    <name evidence="1" type="ORF">MPL3356_50010</name>
</gene>
<accession>A0A090E643</accession>
<evidence type="ECO:0000313" key="2">
    <source>
        <dbReference type="Proteomes" id="UP000045285"/>
    </source>
</evidence>
<proteinExistence type="predicted"/>
<keyword evidence="2" id="KW-1185">Reference proteome</keyword>
<reference evidence="2" key="1">
    <citation type="submission" date="2014-08" db="EMBL/GenBank/DDBJ databases">
        <authorList>
            <person name="Moulin L."/>
        </authorList>
    </citation>
    <scope>NUCLEOTIDE SEQUENCE [LARGE SCALE GENOMIC DNA]</scope>
</reference>
<name>A0A090E643_MESPL</name>
<dbReference type="Proteomes" id="UP000045285">
    <property type="component" value="Unassembled WGS sequence"/>
</dbReference>
<dbReference type="AlphaFoldDB" id="A0A090E643"/>